<feature type="compositionally biased region" description="Low complexity" evidence="1">
    <location>
        <begin position="34"/>
        <end position="101"/>
    </location>
</feature>
<sequence length="139" mass="14471">MFMSRKIESILFLLLAMLALQATAQLKPSQNLVARTSKTSTSTRATGTRTSSSTSPASTSSSTRGSGTGSSTSTSTSSRATGTQGSGSSEKAVKPPASLKLKPPKEEDRNGPGTFGTPEQAGYDKSDKKKKTSNGRRHV</sequence>
<dbReference type="Proteomes" id="UP001498398">
    <property type="component" value="Unassembled WGS sequence"/>
</dbReference>
<accession>A0ABR1JPB0</accession>
<dbReference type="EMBL" id="JBANRG010000008">
    <property type="protein sequence ID" value="KAK7464087.1"/>
    <property type="molecule type" value="Genomic_DNA"/>
</dbReference>
<keyword evidence="4" id="KW-1185">Reference proteome</keyword>
<organism evidence="3 4">
    <name type="scientific">Marasmiellus scandens</name>
    <dbReference type="NCBI Taxonomy" id="2682957"/>
    <lineage>
        <taxon>Eukaryota</taxon>
        <taxon>Fungi</taxon>
        <taxon>Dikarya</taxon>
        <taxon>Basidiomycota</taxon>
        <taxon>Agaricomycotina</taxon>
        <taxon>Agaricomycetes</taxon>
        <taxon>Agaricomycetidae</taxon>
        <taxon>Agaricales</taxon>
        <taxon>Marasmiineae</taxon>
        <taxon>Omphalotaceae</taxon>
        <taxon>Marasmiellus</taxon>
    </lineage>
</organism>
<evidence type="ECO:0000256" key="2">
    <source>
        <dbReference type="SAM" id="SignalP"/>
    </source>
</evidence>
<name>A0ABR1JPB0_9AGAR</name>
<feature type="signal peptide" evidence="2">
    <location>
        <begin position="1"/>
        <end position="24"/>
    </location>
</feature>
<gene>
    <name evidence="3" type="ORF">VKT23_006248</name>
</gene>
<feature type="compositionally biased region" description="Basic residues" evidence="1">
    <location>
        <begin position="128"/>
        <end position="139"/>
    </location>
</feature>
<reference evidence="3 4" key="1">
    <citation type="submission" date="2024-01" db="EMBL/GenBank/DDBJ databases">
        <title>A draft genome for the cacao thread blight pathogen Marasmiellus scandens.</title>
        <authorList>
            <person name="Baruah I.K."/>
            <person name="Leung J."/>
            <person name="Bukari Y."/>
            <person name="Amoako-Attah I."/>
            <person name="Meinhardt L.W."/>
            <person name="Bailey B.A."/>
            <person name="Cohen S.P."/>
        </authorList>
    </citation>
    <scope>NUCLEOTIDE SEQUENCE [LARGE SCALE GENOMIC DNA]</scope>
    <source>
        <strain evidence="3 4">GH-19</strain>
    </source>
</reference>
<proteinExistence type="predicted"/>
<evidence type="ECO:0000313" key="4">
    <source>
        <dbReference type="Proteomes" id="UP001498398"/>
    </source>
</evidence>
<keyword evidence="2" id="KW-0732">Signal</keyword>
<comment type="caution">
    <text evidence="3">The sequence shown here is derived from an EMBL/GenBank/DDBJ whole genome shotgun (WGS) entry which is preliminary data.</text>
</comment>
<protein>
    <submittedName>
        <fullName evidence="3">Uncharacterized protein</fullName>
    </submittedName>
</protein>
<feature type="region of interest" description="Disordered" evidence="1">
    <location>
        <begin position="27"/>
        <end position="139"/>
    </location>
</feature>
<feature type="chain" id="PRO_5045832689" evidence="2">
    <location>
        <begin position="25"/>
        <end position="139"/>
    </location>
</feature>
<evidence type="ECO:0000256" key="1">
    <source>
        <dbReference type="SAM" id="MobiDB-lite"/>
    </source>
</evidence>
<evidence type="ECO:0000313" key="3">
    <source>
        <dbReference type="EMBL" id="KAK7464087.1"/>
    </source>
</evidence>